<organism evidence="1 2">
    <name type="scientific">Archangium gephyra</name>
    <dbReference type="NCBI Taxonomy" id="48"/>
    <lineage>
        <taxon>Bacteria</taxon>
        <taxon>Pseudomonadati</taxon>
        <taxon>Myxococcota</taxon>
        <taxon>Myxococcia</taxon>
        <taxon>Myxococcales</taxon>
        <taxon>Cystobacterineae</taxon>
        <taxon>Archangiaceae</taxon>
        <taxon>Archangium</taxon>
    </lineage>
</organism>
<evidence type="ECO:0000313" key="2">
    <source>
        <dbReference type="Proteomes" id="UP000035579"/>
    </source>
</evidence>
<sequence length="47" mass="5355">MDQGPWEAAPDPVMRSVLAGVRTETDTLTPTLSRGEREEWLEWGRQV</sequence>
<dbReference type="EMBL" id="CP011509">
    <property type="protein sequence ID" value="AKJ04861.1"/>
    <property type="molecule type" value="Genomic_DNA"/>
</dbReference>
<protein>
    <submittedName>
        <fullName evidence="1">Uncharacterized protein</fullName>
    </submittedName>
</protein>
<dbReference type="KEGG" id="age:AA314_06487"/>
<dbReference type="Proteomes" id="UP000035579">
    <property type="component" value="Chromosome"/>
</dbReference>
<dbReference type="AlphaFoldDB" id="A0AAC8THR9"/>
<reference evidence="1 2" key="1">
    <citation type="submission" date="2015-05" db="EMBL/GenBank/DDBJ databases">
        <title>Genome assembly of Archangium gephyra DSM 2261.</title>
        <authorList>
            <person name="Sharma G."/>
            <person name="Subramanian S."/>
        </authorList>
    </citation>
    <scope>NUCLEOTIDE SEQUENCE [LARGE SCALE GENOMIC DNA]</scope>
    <source>
        <strain evidence="1 2">DSM 2261</strain>
    </source>
</reference>
<accession>A0AAC8THR9</accession>
<evidence type="ECO:0000313" key="1">
    <source>
        <dbReference type="EMBL" id="AKJ04861.1"/>
    </source>
</evidence>
<gene>
    <name evidence="1" type="ORF">AA314_06487</name>
</gene>
<name>A0AAC8THR9_9BACT</name>
<proteinExistence type="predicted"/>